<name>A0ACA9YBA4_9ASCO</name>
<protein>
    <submittedName>
        <fullName evidence="1">Uncharacterized protein</fullName>
    </submittedName>
</protein>
<reference evidence="1" key="1">
    <citation type="submission" date="2022-06" db="EMBL/GenBank/DDBJ databases">
        <authorList>
            <person name="Legras J.-L."/>
            <person name="Devillers H."/>
            <person name="Grondin C."/>
        </authorList>
    </citation>
    <scope>NUCLEOTIDE SEQUENCE</scope>
    <source>
        <strain evidence="1">CLIB 1444</strain>
    </source>
</reference>
<dbReference type="EMBL" id="CALSDN010000009">
    <property type="protein sequence ID" value="CAH6722342.1"/>
    <property type="molecule type" value="Genomic_DNA"/>
</dbReference>
<accession>A0ACA9YBA4</accession>
<sequence length="374" mass="43804">MFVYKINSEWWLIVAERHYYYNVETKESQWQLPEHLDFKDLNVDEISVLIAKYNGLKIETVQSQNEEENEADVSLPSTESIEDALEGPKEDEEIVPVDLVQEVDEPVDANAGLDLGYSSSEESEEDQENEAETEVVSSNNIDDSIQVESEEDVDVDDLVNNILNDEESDQDQEGEDTSSLEQQLIEIFDENKDKISIYDPYSITEEELISTLSRSPVFYGLSFSQRETIYNKWCTPETKEKFPTEKQLMMNYLFEHKKDIKTKYFVEFKSRLSSFNVPQKEKIFLKYKNVLNNQTDFERSYKKDKTVNLKKLKLTEYLKPLLKKKKVDISGDDDWEKWVSLCNNMNLPREIVENELNWIVGPTKRLECYLECLS</sequence>
<evidence type="ECO:0000313" key="1">
    <source>
        <dbReference type="EMBL" id="CAH6722342.1"/>
    </source>
</evidence>
<evidence type="ECO:0000313" key="2">
    <source>
        <dbReference type="Proteomes" id="UP001152531"/>
    </source>
</evidence>
<proteinExistence type="predicted"/>
<dbReference type="Proteomes" id="UP001152531">
    <property type="component" value="Unassembled WGS sequence"/>
</dbReference>
<gene>
    <name evidence="1" type="ORF">CLIB1444_09S01464</name>
</gene>
<organism evidence="1 2">
    <name type="scientific">[Candida] jaroonii</name>
    <dbReference type="NCBI Taxonomy" id="467808"/>
    <lineage>
        <taxon>Eukaryota</taxon>
        <taxon>Fungi</taxon>
        <taxon>Dikarya</taxon>
        <taxon>Ascomycota</taxon>
        <taxon>Saccharomycotina</taxon>
        <taxon>Pichiomycetes</taxon>
        <taxon>Debaryomycetaceae</taxon>
        <taxon>Yamadazyma</taxon>
    </lineage>
</organism>
<keyword evidence="2" id="KW-1185">Reference proteome</keyword>
<comment type="caution">
    <text evidence="1">The sequence shown here is derived from an EMBL/GenBank/DDBJ whole genome shotgun (WGS) entry which is preliminary data.</text>
</comment>